<organism evidence="2 3">
    <name type="scientific">Puccinia coronata f. sp. avenae</name>
    <dbReference type="NCBI Taxonomy" id="200324"/>
    <lineage>
        <taxon>Eukaryota</taxon>
        <taxon>Fungi</taxon>
        <taxon>Dikarya</taxon>
        <taxon>Basidiomycota</taxon>
        <taxon>Pucciniomycotina</taxon>
        <taxon>Pucciniomycetes</taxon>
        <taxon>Pucciniales</taxon>
        <taxon>Pucciniaceae</taxon>
        <taxon>Puccinia</taxon>
    </lineage>
</organism>
<gene>
    <name evidence="2" type="ORF">PCASD_21107</name>
</gene>
<comment type="caution">
    <text evidence="2">The sequence shown here is derived from an EMBL/GenBank/DDBJ whole genome shotgun (WGS) entry which is preliminary data.</text>
</comment>
<reference evidence="2 3" key="1">
    <citation type="submission" date="2017-11" db="EMBL/GenBank/DDBJ databases">
        <title>De novo assembly and phasing of dikaryotic genomes from two isolates of Puccinia coronata f. sp. avenae, the causal agent of oat crown rust.</title>
        <authorList>
            <person name="Miller M.E."/>
            <person name="Zhang Y."/>
            <person name="Omidvar V."/>
            <person name="Sperschneider J."/>
            <person name="Schwessinger B."/>
            <person name="Raley C."/>
            <person name="Palmer J.M."/>
            <person name="Garnica D."/>
            <person name="Upadhyaya N."/>
            <person name="Rathjen J."/>
            <person name="Taylor J.M."/>
            <person name="Park R.F."/>
            <person name="Dodds P.N."/>
            <person name="Hirsch C.D."/>
            <person name="Kianian S.F."/>
            <person name="Figueroa M."/>
        </authorList>
    </citation>
    <scope>NUCLEOTIDE SEQUENCE [LARGE SCALE GENOMIC DNA]</scope>
    <source>
        <strain evidence="2">12SD80</strain>
    </source>
</reference>
<evidence type="ECO:0000313" key="2">
    <source>
        <dbReference type="EMBL" id="PLW19574.1"/>
    </source>
</evidence>
<feature type="compositionally biased region" description="Polar residues" evidence="1">
    <location>
        <begin position="22"/>
        <end position="40"/>
    </location>
</feature>
<evidence type="ECO:0000256" key="1">
    <source>
        <dbReference type="SAM" id="MobiDB-lite"/>
    </source>
</evidence>
<sequence length="103" mass="11540">MDRGLPLFSDMPGDLEGGGFSGFNTPSRNRQMASGLTFNMNKGPTTPLPPPPKTDKGKRNKQYCTTIEDLPEDDDKEEQPLHTLQYIPYGILSKTLQDIWDIL</sequence>
<proteinExistence type="predicted"/>
<dbReference type="AlphaFoldDB" id="A0A2N5T270"/>
<protein>
    <submittedName>
        <fullName evidence="2">Uncharacterized protein</fullName>
    </submittedName>
</protein>
<dbReference type="EMBL" id="PGCI01000712">
    <property type="protein sequence ID" value="PLW19574.1"/>
    <property type="molecule type" value="Genomic_DNA"/>
</dbReference>
<evidence type="ECO:0000313" key="3">
    <source>
        <dbReference type="Proteomes" id="UP000235392"/>
    </source>
</evidence>
<feature type="region of interest" description="Disordered" evidence="1">
    <location>
        <begin position="1"/>
        <end position="60"/>
    </location>
</feature>
<name>A0A2N5T270_9BASI</name>
<dbReference type="Proteomes" id="UP000235392">
    <property type="component" value="Unassembled WGS sequence"/>
</dbReference>
<accession>A0A2N5T270</accession>